<dbReference type="AlphaFoldDB" id="T1F3Q9"/>
<dbReference type="Proteomes" id="UP000015101">
    <property type="component" value="Unassembled WGS sequence"/>
</dbReference>
<keyword evidence="1" id="KW-0677">Repeat</keyword>
<keyword evidence="2" id="KW-0040">ANK repeat</keyword>
<feature type="region of interest" description="Disordered" evidence="3">
    <location>
        <begin position="348"/>
        <end position="382"/>
    </location>
</feature>
<evidence type="ECO:0000313" key="6">
    <source>
        <dbReference type="Proteomes" id="UP000015101"/>
    </source>
</evidence>
<keyword evidence="6" id="KW-1185">Reference proteome</keyword>
<dbReference type="SUPFAM" id="SSF48403">
    <property type="entry name" value="Ankyrin repeat"/>
    <property type="match status" value="1"/>
</dbReference>
<dbReference type="Gene3D" id="1.25.40.20">
    <property type="entry name" value="Ankyrin repeat-containing domain"/>
    <property type="match status" value="1"/>
</dbReference>
<name>T1F3Q9_HELRO</name>
<dbReference type="KEGG" id="hro:HELRODRAFT_171041"/>
<evidence type="ECO:0000256" key="2">
    <source>
        <dbReference type="ARBA" id="ARBA00023043"/>
    </source>
</evidence>
<dbReference type="RefSeq" id="XP_009015100.1">
    <property type="nucleotide sequence ID" value="XM_009016852.1"/>
</dbReference>
<dbReference type="HOGENOM" id="CLU_400770_0_0_1"/>
<sequence>MKYKLERTINDAIMKGYFHQVRLLVALGYNVNQPNKKGQTPLMLCALIQNDNWSVGIARTLLETHLVAVGKTDFRGLTALHYACIYDMEALINVLLDYSGFNTQALDLLRNRPMHYAAVTGNSRIVQMLLGYEMKLGVKPSTWMTANIAGMTPVALAKRFQRSDCYVVLKDLTGDVKFPSKRDLKESRMLNDFAYAKMIKDKKLFKKPTDEKLIDKNMPSWRLRMKVKMASNRYKMSSFDLEKSHLENVKDMSVLPKYCVHYSFDFNSLNYRNEPMFEEKLIYVRPDNLEPESVDDEEIASNDSSPNAINQSFAKSKMFKSSFRTIRQTNILQNKSVVKSKFVRNSNFENKNRSNVNDEKDENVEKSDETKSKSSTEESTVDYSKACKRYEIQDVVFDTEADEKQQQENDREDDSEENNNGEEEKGEDEDEEKEESSDHSVKITQTKIKEIEKKDNMEEDEEEECPSDVPFLDEFGGFYTTETAYRHSTIPKPFLQNFRYRCIQDRNKLRCLCKPPPGTITNVEEKFGRKIVSRYLAAVLLDVILPAYEKGPPFSKKCEKLIAWVYDNGLLNRDLMKENLIAGHNMMETRLCDLYAREYRKVSITDSEDYPLCSTDPRSKFCRHVIERKKKMPKPCCLTCRKTFLMDNKEPEDKTCKDWTGDDIVSQLRYHYGYQKSHSYVKSFVRT</sequence>
<evidence type="ECO:0000256" key="1">
    <source>
        <dbReference type="ARBA" id="ARBA00022737"/>
    </source>
</evidence>
<gene>
    <name evidence="5" type="primary">20203458</name>
    <name evidence="4" type="ORF">HELRODRAFT_171041</name>
</gene>
<proteinExistence type="predicted"/>
<dbReference type="CTD" id="20203458"/>
<dbReference type="GeneID" id="20203458"/>
<dbReference type="InterPro" id="IPR036770">
    <property type="entry name" value="Ankyrin_rpt-contain_sf"/>
</dbReference>
<dbReference type="InterPro" id="IPR002110">
    <property type="entry name" value="Ankyrin_rpt"/>
</dbReference>
<dbReference type="EMBL" id="KB096275">
    <property type="protein sequence ID" value="ESO07004.1"/>
    <property type="molecule type" value="Genomic_DNA"/>
</dbReference>
<dbReference type="InParanoid" id="T1F3Q9"/>
<feature type="compositionally biased region" description="Basic and acidic residues" evidence="3">
    <location>
        <begin position="350"/>
        <end position="376"/>
    </location>
</feature>
<feature type="compositionally biased region" description="Acidic residues" evidence="3">
    <location>
        <begin position="457"/>
        <end position="466"/>
    </location>
</feature>
<dbReference type="EnsemblMetazoa" id="HelroT171041">
    <property type="protein sequence ID" value="HelroP171041"/>
    <property type="gene ID" value="HelroG171041"/>
</dbReference>
<dbReference type="SMART" id="SM00248">
    <property type="entry name" value="ANK"/>
    <property type="match status" value="2"/>
</dbReference>
<dbReference type="eggNOG" id="KOG0509">
    <property type="taxonomic scope" value="Eukaryota"/>
</dbReference>
<dbReference type="EMBL" id="AMQM01003758">
    <property type="status" value="NOT_ANNOTATED_CDS"/>
    <property type="molecule type" value="Genomic_DNA"/>
</dbReference>
<protein>
    <submittedName>
        <fullName evidence="4 5">Uncharacterized protein</fullName>
    </submittedName>
</protein>
<reference evidence="4 6" key="2">
    <citation type="journal article" date="2013" name="Nature">
        <title>Insights into bilaterian evolution from three spiralian genomes.</title>
        <authorList>
            <person name="Simakov O."/>
            <person name="Marletaz F."/>
            <person name="Cho S.J."/>
            <person name="Edsinger-Gonzales E."/>
            <person name="Havlak P."/>
            <person name="Hellsten U."/>
            <person name="Kuo D.H."/>
            <person name="Larsson T."/>
            <person name="Lv J."/>
            <person name="Arendt D."/>
            <person name="Savage R."/>
            <person name="Osoegawa K."/>
            <person name="de Jong P."/>
            <person name="Grimwood J."/>
            <person name="Chapman J.A."/>
            <person name="Shapiro H."/>
            <person name="Aerts A."/>
            <person name="Otillar R.P."/>
            <person name="Terry A.Y."/>
            <person name="Boore J.L."/>
            <person name="Grigoriev I.V."/>
            <person name="Lindberg D.R."/>
            <person name="Seaver E.C."/>
            <person name="Weisblat D.A."/>
            <person name="Putnam N.H."/>
            <person name="Rokhsar D.S."/>
        </authorList>
    </citation>
    <scope>NUCLEOTIDE SEQUENCE</scope>
</reference>
<dbReference type="PANTHER" id="PTHR24198">
    <property type="entry name" value="ANKYRIN REPEAT AND PROTEIN KINASE DOMAIN-CONTAINING PROTEIN"/>
    <property type="match status" value="1"/>
</dbReference>
<accession>T1F3Q9</accession>
<dbReference type="OrthoDB" id="5406014at2759"/>
<feature type="region of interest" description="Disordered" evidence="3">
    <location>
        <begin position="397"/>
        <end position="467"/>
    </location>
</feature>
<dbReference type="Pfam" id="PF12796">
    <property type="entry name" value="Ank_2"/>
    <property type="match status" value="1"/>
</dbReference>
<feature type="compositionally biased region" description="Basic and acidic residues" evidence="3">
    <location>
        <begin position="436"/>
        <end position="456"/>
    </location>
</feature>
<dbReference type="PANTHER" id="PTHR24198:SF165">
    <property type="entry name" value="ANKYRIN REPEAT-CONTAINING PROTEIN-RELATED"/>
    <property type="match status" value="1"/>
</dbReference>
<evidence type="ECO:0000256" key="3">
    <source>
        <dbReference type="SAM" id="MobiDB-lite"/>
    </source>
</evidence>
<evidence type="ECO:0000313" key="4">
    <source>
        <dbReference type="EMBL" id="ESO07004.1"/>
    </source>
</evidence>
<evidence type="ECO:0000313" key="5">
    <source>
        <dbReference type="EnsemblMetazoa" id="HelroP171041"/>
    </source>
</evidence>
<feature type="compositionally biased region" description="Acidic residues" evidence="3">
    <location>
        <begin position="410"/>
        <end position="435"/>
    </location>
</feature>
<organism evidence="5 6">
    <name type="scientific">Helobdella robusta</name>
    <name type="common">Californian leech</name>
    <dbReference type="NCBI Taxonomy" id="6412"/>
    <lineage>
        <taxon>Eukaryota</taxon>
        <taxon>Metazoa</taxon>
        <taxon>Spiralia</taxon>
        <taxon>Lophotrochozoa</taxon>
        <taxon>Annelida</taxon>
        <taxon>Clitellata</taxon>
        <taxon>Hirudinea</taxon>
        <taxon>Rhynchobdellida</taxon>
        <taxon>Glossiphoniidae</taxon>
        <taxon>Helobdella</taxon>
    </lineage>
</organism>
<reference evidence="6" key="1">
    <citation type="submission" date="2012-12" db="EMBL/GenBank/DDBJ databases">
        <authorList>
            <person name="Hellsten U."/>
            <person name="Grimwood J."/>
            <person name="Chapman J.A."/>
            <person name="Shapiro H."/>
            <person name="Aerts A."/>
            <person name="Otillar R.P."/>
            <person name="Terry A.Y."/>
            <person name="Boore J.L."/>
            <person name="Simakov O."/>
            <person name="Marletaz F."/>
            <person name="Cho S.-J."/>
            <person name="Edsinger-Gonzales E."/>
            <person name="Havlak P."/>
            <person name="Kuo D.-H."/>
            <person name="Larsson T."/>
            <person name="Lv J."/>
            <person name="Arendt D."/>
            <person name="Savage R."/>
            <person name="Osoegawa K."/>
            <person name="de Jong P."/>
            <person name="Lindberg D.R."/>
            <person name="Seaver E.C."/>
            <person name="Weisblat D.A."/>
            <person name="Putnam N.H."/>
            <person name="Grigoriev I.V."/>
            <person name="Rokhsar D.S."/>
        </authorList>
    </citation>
    <scope>NUCLEOTIDE SEQUENCE</scope>
</reference>
<reference evidence="5" key="3">
    <citation type="submission" date="2015-06" db="UniProtKB">
        <authorList>
            <consortium name="EnsemblMetazoa"/>
        </authorList>
    </citation>
    <scope>IDENTIFICATION</scope>
</reference>